<reference evidence="1 2" key="1">
    <citation type="submission" date="2019-01" db="EMBL/GenBank/DDBJ databases">
        <title>Draft genome sequence of Psathyrella aberdarensis IHI B618.</title>
        <authorList>
            <person name="Buettner E."/>
            <person name="Kellner H."/>
        </authorList>
    </citation>
    <scope>NUCLEOTIDE SEQUENCE [LARGE SCALE GENOMIC DNA]</scope>
    <source>
        <strain evidence="1 2">IHI B618</strain>
    </source>
</reference>
<organism evidence="1 2">
    <name type="scientific">Candolleomyces aberdarensis</name>
    <dbReference type="NCBI Taxonomy" id="2316362"/>
    <lineage>
        <taxon>Eukaryota</taxon>
        <taxon>Fungi</taxon>
        <taxon>Dikarya</taxon>
        <taxon>Basidiomycota</taxon>
        <taxon>Agaricomycotina</taxon>
        <taxon>Agaricomycetes</taxon>
        <taxon>Agaricomycetidae</taxon>
        <taxon>Agaricales</taxon>
        <taxon>Agaricineae</taxon>
        <taxon>Psathyrellaceae</taxon>
        <taxon>Candolleomyces</taxon>
    </lineage>
</organism>
<dbReference type="EMBL" id="SDEE01000335">
    <property type="protein sequence ID" value="RXW17501.1"/>
    <property type="molecule type" value="Genomic_DNA"/>
</dbReference>
<dbReference type="AlphaFoldDB" id="A0A4Q2DEV0"/>
<gene>
    <name evidence="1" type="ORF">EST38_g8348</name>
</gene>
<protein>
    <submittedName>
        <fullName evidence="1">Uncharacterized protein</fullName>
    </submittedName>
</protein>
<proteinExistence type="predicted"/>
<accession>A0A4Q2DEV0</accession>
<name>A0A4Q2DEV0_9AGAR</name>
<comment type="caution">
    <text evidence="1">The sequence shown here is derived from an EMBL/GenBank/DDBJ whole genome shotgun (WGS) entry which is preliminary data.</text>
</comment>
<sequence>MNLSNAPYQYMYLFPSTAPPGAHTNQDVYNVSTQVTQEQIVRMVNASADLGMDVILPRLPSLITPFSAVYRTEAGRDTVAYAHNRAQVSFLWTCTGSYVGSGQIPGARYALIFHIACERPYHSVCLAYTLARFSEVYGPCNSRLHLNLLSLCYVFMDDGVYGVLFYDRSMRRAYRWVQRQARRNMPNFGTFLGCPVSQWGPTDWAIEGGYERVLAHISDLVL</sequence>
<evidence type="ECO:0000313" key="2">
    <source>
        <dbReference type="Proteomes" id="UP000290288"/>
    </source>
</evidence>
<evidence type="ECO:0000313" key="1">
    <source>
        <dbReference type="EMBL" id="RXW17501.1"/>
    </source>
</evidence>
<dbReference type="Proteomes" id="UP000290288">
    <property type="component" value="Unassembled WGS sequence"/>
</dbReference>
<dbReference type="OrthoDB" id="2996166at2759"/>
<keyword evidence="2" id="KW-1185">Reference proteome</keyword>